<name>A0A4C1X4R9_EUMVA</name>
<gene>
    <name evidence="1" type="ORF">EVAR_35505_1</name>
</gene>
<evidence type="ECO:0000313" key="2">
    <source>
        <dbReference type="Proteomes" id="UP000299102"/>
    </source>
</evidence>
<dbReference type="AlphaFoldDB" id="A0A4C1X4R9"/>
<dbReference type="EMBL" id="BGZK01000743">
    <property type="protein sequence ID" value="GBP58726.1"/>
    <property type="molecule type" value="Genomic_DNA"/>
</dbReference>
<dbReference type="Proteomes" id="UP000299102">
    <property type="component" value="Unassembled WGS sequence"/>
</dbReference>
<comment type="caution">
    <text evidence="1">The sequence shown here is derived from an EMBL/GenBank/DDBJ whole genome shotgun (WGS) entry which is preliminary data.</text>
</comment>
<protein>
    <submittedName>
        <fullName evidence="1">Uncharacterized protein</fullName>
    </submittedName>
</protein>
<proteinExistence type="predicted"/>
<accession>A0A4C1X4R9</accession>
<organism evidence="1 2">
    <name type="scientific">Eumeta variegata</name>
    <name type="common">Bagworm moth</name>
    <name type="synonym">Eumeta japonica</name>
    <dbReference type="NCBI Taxonomy" id="151549"/>
    <lineage>
        <taxon>Eukaryota</taxon>
        <taxon>Metazoa</taxon>
        <taxon>Ecdysozoa</taxon>
        <taxon>Arthropoda</taxon>
        <taxon>Hexapoda</taxon>
        <taxon>Insecta</taxon>
        <taxon>Pterygota</taxon>
        <taxon>Neoptera</taxon>
        <taxon>Endopterygota</taxon>
        <taxon>Lepidoptera</taxon>
        <taxon>Glossata</taxon>
        <taxon>Ditrysia</taxon>
        <taxon>Tineoidea</taxon>
        <taxon>Psychidae</taxon>
        <taxon>Oiketicinae</taxon>
        <taxon>Eumeta</taxon>
    </lineage>
</organism>
<evidence type="ECO:0000313" key="1">
    <source>
        <dbReference type="EMBL" id="GBP58726.1"/>
    </source>
</evidence>
<keyword evidence="2" id="KW-1185">Reference proteome</keyword>
<reference evidence="1 2" key="1">
    <citation type="journal article" date="2019" name="Commun. Biol.">
        <title>The bagworm genome reveals a unique fibroin gene that provides high tensile strength.</title>
        <authorList>
            <person name="Kono N."/>
            <person name="Nakamura H."/>
            <person name="Ohtoshi R."/>
            <person name="Tomita M."/>
            <person name="Numata K."/>
            <person name="Arakawa K."/>
        </authorList>
    </citation>
    <scope>NUCLEOTIDE SEQUENCE [LARGE SCALE GENOMIC DNA]</scope>
</reference>
<sequence>MSLSGSVNTKRPLTQFCYEEGATFIANCNLEHRVDNEIHMWRLFDRNGNRPVTDSGHILCRDDSLQASSIVRHAPSTPTCVVRRAQ</sequence>